<proteinExistence type="predicted"/>
<accession>A0A0G4KRJ9</accession>
<sequence>MEYHGALAQAASYLRETLVGVAMYLEIYQHKWDELASSKIKNESDTAATLLRLWAILDDEYIWHGILAVGASHPSVRQVASVADEESQQQGVVLTDHRPSPSLLSDRGNRR</sequence>
<dbReference type="EMBL" id="CVQH01003669">
    <property type="protein sequence ID" value="CRK12347.1"/>
    <property type="molecule type" value="Genomic_DNA"/>
</dbReference>
<evidence type="ECO:0000313" key="2">
    <source>
        <dbReference type="EMBL" id="CRK12347.1"/>
    </source>
</evidence>
<keyword evidence="3" id="KW-1185">Reference proteome</keyword>
<evidence type="ECO:0000313" key="3">
    <source>
        <dbReference type="Proteomes" id="UP000044602"/>
    </source>
</evidence>
<feature type="region of interest" description="Disordered" evidence="1">
    <location>
        <begin position="87"/>
        <end position="111"/>
    </location>
</feature>
<evidence type="ECO:0000256" key="1">
    <source>
        <dbReference type="SAM" id="MobiDB-lite"/>
    </source>
</evidence>
<protein>
    <submittedName>
        <fullName evidence="2">Uncharacterized protein</fullName>
    </submittedName>
</protein>
<dbReference type="AlphaFoldDB" id="A0A0G4KRJ9"/>
<gene>
    <name evidence="2" type="ORF">BN1708_010443</name>
</gene>
<reference evidence="3" key="1">
    <citation type="submission" date="2015-05" db="EMBL/GenBank/DDBJ databases">
        <authorList>
            <person name="Fogelqvist Johan"/>
        </authorList>
    </citation>
    <scope>NUCLEOTIDE SEQUENCE [LARGE SCALE GENOMIC DNA]</scope>
</reference>
<dbReference type="STRING" id="100787.A0A0G4KRJ9"/>
<organism evidence="2 3">
    <name type="scientific">Verticillium longisporum</name>
    <name type="common">Verticillium dahliae var. longisporum</name>
    <dbReference type="NCBI Taxonomy" id="100787"/>
    <lineage>
        <taxon>Eukaryota</taxon>
        <taxon>Fungi</taxon>
        <taxon>Dikarya</taxon>
        <taxon>Ascomycota</taxon>
        <taxon>Pezizomycotina</taxon>
        <taxon>Sordariomycetes</taxon>
        <taxon>Hypocreomycetidae</taxon>
        <taxon>Glomerellales</taxon>
        <taxon>Plectosphaerellaceae</taxon>
        <taxon>Verticillium</taxon>
    </lineage>
</organism>
<name>A0A0G4KRJ9_VERLO</name>
<dbReference type="Proteomes" id="UP000044602">
    <property type="component" value="Unassembled WGS sequence"/>
</dbReference>